<evidence type="ECO:0008006" key="3">
    <source>
        <dbReference type="Google" id="ProtNLM"/>
    </source>
</evidence>
<gene>
    <name evidence="1" type="ORF">SAMN04487893_10916</name>
</gene>
<protein>
    <recommendedName>
        <fullName evidence="3">Lipoprotein</fullName>
    </recommendedName>
</protein>
<dbReference type="EMBL" id="FORU01000009">
    <property type="protein sequence ID" value="SFJ49956.1"/>
    <property type="molecule type" value="Genomic_DNA"/>
</dbReference>
<organism evidence="1 2">
    <name type="scientific">Myroides guanonis</name>
    <dbReference type="NCBI Taxonomy" id="1150112"/>
    <lineage>
        <taxon>Bacteria</taxon>
        <taxon>Pseudomonadati</taxon>
        <taxon>Bacteroidota</taxon>
        <taxon>Flavobacteriia</taxon>
        <taxon>Flavobacteriales</taxon>
        <taxon>Flavobacteriaceae</taxon>
        <taxon>Myroides</taxon>
    </lineage>
</organism>
<keyword evidence="2" id="KW-1185">Reference proteome</keyword>
<sequence length="176" mass="20080">MRITVFLGVLLALFVSSCDFMLKKDSLFDEDSSIYTKEENYFDAENEKENCDFQSGYRWSSLKNDCIRIFAEGFRLNPIELLEGAPEENELEDNDVSCFVVFDSNKDKAEFFLPNSINGVVIEETAVKGLFNKDGWELDVRGNMKLSYKGQLKFTAAKTIELKLIGTDEGFDEVVE</sequence>
<dbReference type="STRING" id="1150112.SAMN04487893_10916"/>
<reference evidence="2" key="1">
    <citation type="submission" date="2016-10" db="EMBL/GenBank/DDBJ databases">
        <authorList>
            <person name="Varghese N."/>
            <person name="Submissions S."/>
        </authorList>
    </citation>
    <scope>NUCLEOTIDE SEQUENCE [LARGE SCALE GENOMIC DNA]</scope>
    <source>
        <strain evidence="2">DSM 26542</strain>
    </source>
</reference>
<dbReference type="OrthoDB" id="1099822at2"/>
<evidence type="ECO:0000313" key="2">
    <source>
        <dbReference type="Proteomes" id="UP000243887"/>
    </source>
</evidence>
<evidence type="ECO:0000313" key="1">
    <source>
        <dbReference type="EMBL" id="SFJ49956.1"/>
    </source>
</evidence>
<dbReference type="Proteomes" id="UP000243887">
    <property type="component" value="Unassembled WGS sequence"/>
</dbReference>
<name>A0A1I3RXG3_9FLAO</name>
<accession>A0A1I3RXG3</accession>
<dbReference type="PROSITE" id="PS51257">
    <property type="entry name" value="PROKAR_LIPOPROTEIN"/>
    <property type="match status" value="1"/>
</dbReference>
<proteinExistence type="predicted"/>
<dbReference type="RefSeq" id="WP_090679270.1">
    <property type="nucleotide sequence ID" value="NZ_FORU01000009.1"/>
</dbReference>
<dbReference type="AlphaFoldDB" id="A0A1I3RXG3"/>